<organism evidence="1 2">
    <name type="scientific">Corynebacterium mendelii</name>
    <dbReference type="NCBI Taxonomy" id="2765362"/>
    <lineage>
        <taxon>Bacteria</taxon>
        <taxon>Bacillati</taxon>
        <taxon>Actinomycetota</taxon>
        <taxon>Actinomycetes</taxon>
        <taxon>Mycobacteriales</taxon>
        <taxon>Corynebacteriaceae</taxon>
        <taxon>Corynebacterium</taxon>
    </lineage>
</organism>
<gene>
    <name evidence="1" type="ORF">JZY06_06430</name>
</gene>
<protein>
    <submittedName>
        <fullName evidence="1">Uncharacterized protein</fullName>
    </submittedName>
</protein>
<dbReference type="AlphaFoldDB" id="A0A939E223"/>
<proteinExistence type="predicted"/>
<name>A0A939E223_9CORY</name>
<dbReference type="RefSeq" id="WP_207278694.1">
    <property type="nucleotide sequence ID" value="NZ_JAFLEQ010000008.1"/>
</dbReference>
<dbReference type="Proteomes" id="UP000664332">
    <property type="component" value="Unassembled WGS sequence"/>
</dbReference>
<evidence type="ECO:0000313" key="1">
    <source>
        <dbReference type="EMBL" id="MBN9644251.1"/>
    </source>
</evidence>
<keyword evidence="2" id="KW-1185">Reference proteome</keyword>
<comment type="caution">
    <text evidence="1">The sequence shown here is derived from an EMBL/GenBank/DDBJ whole genome shotgun (WGS) entry which is preliminary data.</text>
</comment>
<reference evidence="1" key="1">
    <citation type="submission" date="2021-03" db="EMBL/GenBank/DDBJ databases">
        <authorList>
            <person name="Sun Q."/>
        </authorList>
    </citation>
    <scope>NUCLEOTIDE SEQUENCE</scope>
    <source>
        <strain evidence="1">CCM 8862</strain>
    </source>
</reference>
<sequence length="99" mass="10023">MAGSQLVVPVRLTTAQSATETDFYRHLHAAAAAAGCANGSPVPRNLDGLDELLAAMSASVTVRVTAPGLSRLPRNRAIMVLAVCAANGVTVDARALPGG</sequence>
<dbReference type="EMBL" id="JAFLEQ010000008">
    <property type="protein sequence ID" value="MBN9644251.1"/>
    <property type="molecule type" value="Genomic_DNA"/>
</dbReference>
<evidence type="ECO:0000313" key="2">
    <source>
        <dbReference type="Proteomes" id="UP000664332"/>
    </source>
</evidence>
<accession>A0A939E223</accession>